<protein>
    <recommendedName>
        <fullName evidence="2">GPR180/TMEM145 transmembrane domain-containing protein</fullName>
    </recommendedName>
</protein>
<dbReference type="AlphaFoldDB" id="A0A813DLF5"/>
<keyword evidence="1" id="KW-1133">Transmembrane helix</keyword>
<evidence type="ECO:0000313" key="3">
    <source>
        <dbReference type="EMBL" id="CAE8587743.1"/>
    </source>
</evidence>
<keyword evidence="4" id="KW-1185">Reference proteome</keyword>
<accession>A0A813DLF5</accession>
<feature type="transmembrane region" description="Helical" evidence="1">
    <location>
        <begin position="297"/>
        <end position="319"/>
    </location>
</feature>
<dbReference type="Proteomes" id="UP000654075">
    <property type="component" value="Unassembled WGS sequence"/>
</dbReference>
<keyword evidence="1" id="KW-0472">Membrane</keyword>
<dbReference type="OrthoDB" id="45670at2759"/>
<proteinExistence type="predicted"/>
<name>A0A813DLF5_POLGL</name>
<feature type="transmembrane region" description="Helical" evidence="1">
    <location>
        <begin position="123"/>
        <end position="146"/>
    </location>
</feature>
<feature type="transmembrane region" description="Helical" evidence="1">
    <location>
        <begin position="78"/>
        <end position="96"/>
    </location>
</feature>
<feature type="transmembrane region" description="Helical" evidence="1">
    <location>
        <begin position="46"/>
        <end position="66"/>
    </location>
</feature>
<feature type="transmembrane region" description="Helical" evidence="1">
    <location>
        <begin position="193"/>
        <end position="210"/>
    </location>
</feature>
<dbReference type="PANTHER" id="PTHR23252:SF24">
    <property type="entry name" value="TRANSMEMBRANE PROTEIN 145"/>
    <property type="match status" value="1"/>
</dbReference>
<organism evidence="3 4">
    <name type="scientific">Polarella glacialis</name>
    <name type="common">Dinoflagellate</name>
    <dbReference type="NCBI Taxonomy" id="89957"/>
    <lineage>
        <taxon>Eukaryota</taxon>
        <taxon>Sar</taxon>
        <taxon>Alveolata</taxon>
        <taxon>Dinophyceae</taxon>
        <taxon>Suessiales</taxon>
        <taxon>Suessiaceae</taxon>
        <taxon>Polarella</taxon>
    </lineage>
</organism>
<dbReference type="GO" id="GO:0007186">
    <property type="term" value="P:G protein-coupled receptor signaling pathway"/>
    <property type="evidence" value="ECO:0007669"/>
    <property type="project" value="InterPro"/>
</dbReference>
<feature type="non-terminal residue" evidence="3">
    <location>
        <position position="350"/>
    </location>
</feature>
<feature type="transmembrane region" description="Helical" evidence="1">
    <location>
        <begin position="230"/>
        <end position="250"/>
    </location>
</feature>
<reference evidence="3" key="1">
    <citation type="submission" date="2021-02" db="EMBL/GenBank/DDBJ databases">
        <authorList>
            <person name="Dougan E. K."/>
            <person name="Rhodes N."/>
            <person name="Thang M."/>
            <person name="Chan C."/>
        </authorList>
    </citation>
    <scope>NUCLEOTIDE SEQUENCE</scope>
</reference>
<dbReference type="EMBL" id="CAJNNV010002743">
    <property type="protein sequence ID" value="CAE8587743.1"/>
    <property type="molecule type" value="Genomic_DNA"/>
</dbReference>
<gene>
    <name evidence="3" type="ORF">PGLA1383_LOCUS6574</name>
</gene>
<dbReference type="InterPro" id="IPR019336">
    <property type="entry name" value="GPR180/TMEM145_TM"/>
</dbReference>
<feature type="transmembrane region" description="Helical" evidence="1">
    <location>
        <begin position="153"/>
        <end position="173"/>
    </location>
</feature>
<dbReference type="GO" id="GO:0019236">
    <property type="term" value="P:response to pheromone"/>
    <property type="evidence" value="ECO:0007669"/>
    <property type="project" value="InterPro"/>
</dbReference>
<feature type="domain" description="GPR180/TMEM145 transmembrane" evidence="2">
    <location>
        <begin position="57"/>
        <end position="267"/>
    </location>
</feature>
<feature type="transmembrane region" description="Helical" evidence="1">
    <location>
        <begin position="262"/>
        <end position="285"/>
    </location>
</feature>
<dbReference type="Pfam" id="PF10192">
    <property type="entry name" value="GPR180-TMEM145_TM"/>
    <property type="match status" value="1"/>
</dbReference>
<sequence>QSVRPHIWYFAVSDCDKSLQNFTHRLKFEFHALQENGSEFSIEMRGMLLCNSLFLACFTVFIWFFVQRTLDFNRKTGNVHPVIWVLAIGMLTQYLAQVFHTLHLWAYKFDGDGIKPLEVLSEILFMLSQVTQTSLLILIGLGYTLLQSRIGELDLMIPMCFMVGVIHIMLVGFGKIKDDAAYKFHENEGPVGWILLTMRLLLFGWFLWAVQASARDGGSKVRNFLDQFRIAGSIYFLAYPTIFLAAKMFAPYLQHGVMSVGLMLMQAGPLGVVIVVAVVVVFLLLSKRRCAPVPPCLWKELWSLALGAFSALGLSLLLFSVRSQAPRGSESSSLSRSLFLVACRFSPSDG</sequence>
<dbReference type="InterPro" id="IPR047831">
    <property type="entry name" value="GPR180/TMEM145"/>
</dbReference>
<evidence type="ECO:0000313" key="4">
    <source>
        <dbReference type="Proteomes" id="UP000654075"/>
    </source>
</evidence>
<evidence type="ECO:0000256" key="1">
    <source>
        <dbReference type="SAM" id="Phobius"/>
    </source>
</evidence>
<dbReference type="PANTHER" id="PTHR23252">
    <property type="entry name" value="INTIMAL THICKNESS RECEPTOR-RELATED"/>
    <property type="match status" value="1"/>
</dbReference>
<evidence type="ECO:0000259" key="2">
    <source>
        <dbReference type="Pfam" id="PF10192"/>
    </source>
</evidence>
<comment type="caution">
    <text evidence="3">The sequence shown here is derived from an EMBL/GenBank/DDBJ whole genome shotgun (WGS) entry which is preliminary data.</text>
</comment>
<dbReference type="OMA" id="FFYSANQ"/>
<keyword evidence="1" id="KW-0812">Transmembrane</keyword>